<dbReference type="Gene3D" id="1.10.8.530">
    <property type="entry name" value="DNA polymerase alpha-primase, subunit B, N-terminal domain"/>
    <property type="match status" value="1"/>
</dbReference>
<reference evidence="11 12" key="1">
    <citation type="journal article" date="2016" name="Nat. Commun.">
        <title>Extremotolerant tardigrade genome and improved radiotolerance of human cultured cells by tardigrade-unique protein.</title>
        <authorList>
            <person name="Hashimoto T."/>
            <person name="Horikawa D.D."/>
            <person name="Saito Y."/>
            <person name="Kuwahara H."/>
            <person name="Kozuka-Hata H."/>
            <person name="Shin-I T."/>
            <person name="Minakuchi Y."/>
            <person name="Ohishi K."/>
            <person name="Motoyama A."/>
            <person name="Aizu T."/>
            <person name="Enomoto A."/>
            <person name="Kondo K."/>
            <person name="Tanaka S."/>
            <person name="Hara Y."/>
            <person name="Koshikawa S."/>
            <person name="Sagara H."/>
            <person name="Miura T."/>
            <person name="Yokobori S."/>
            <person name="Miyagawa K."/>
            <person name="Suzuki Y."/>
            <person name="Kubo T."/>
            <person name="Oyama M."/>
            <person name="Kohara Y."/>
            <person name="Fujiyama A."/>
            <person name="Arakawa K."/>
            <person name="Katayama T."/>
            <person name="Toyoda A."/>
            <person name="Kunieda T."/>
        </authorList>
    </citation>
    <scope>NUCLEOTIDE SEQUENCE [LARGE SCALE GENOMIC DNA]</scope>
    <source>
        <strain evidence="11 12">YOKOZUNA-1</strain>
    </source>
</reference>
<keyword evidence="12" id="KW-1185">Reference proteome</keyword>
<feature type="domain" description="DNA polymerase alpha subunit B N-terminal" evidence="9">
    <location>
        <begin position="9"/>
        <end position="79"/>
    </location>
</feature>
<dbReference type="Pfam" id="PF08418">
    <property type="entry name" value="Pol_alpha_B_N"/>
    <property type="match status" value="1"/>
</dbReference>
<dbReference type="Gene3D" id="3.60.21.60">
    <property type="match status" value="2"/>
</dbReference>
<evidence type="ECO:0000256" key="1">
    <source>
        <dbReference type="ARBA" id="ARBA00004123"/>
    </source>
</evidence>
<feature type="compositionally biased region" description="Low complexity" evidence="7">
    <location>
        <begin position="87"/>
        <end position="97"/>
    </location>
</feature>
<comment type="similarity">
    <text evidence="2 6">Belongs to the DNA polymerase alpha subunit B family.</text>
</comment>
<evidence type="ECO:0000313" key="11">
    <source>
        <dbReference type="EMBL" id="GAV05324.1"/>
    </source>
</evidence>
<keyword evidence="5 6" id="KW-0539">Nucleus</keyword>
<evidence type="ECO:0000256" key="4">
    <source>
        <dbReference type="ARBA" id="ARBA00022705"/>
    </source>
</evidence>
<evidence type="ECO:0000256" key="6">
    <source>
        <dbReference type="PIRNR" id="PIRNR018300"/>
    </source>
</evidence>
<gene>
    <name evidence="11" type="primary">RvY_15476-1</name>
    <name evidence="11" type="synonym">RvY_15476.1</name>
    <name evidence="11" type="ORF">RvY_15476</name>
</gene>
<dbReference type="GO" id="GO:0003677">
    <property type="term" value="F:DNA binding"/>
    <property type="evidence" value="ECO:0007669"/>
    <property type="project" value="InterPro"/>
</dbReference>
<dbReference type="Pfam" id="PF04042">
    <property type="entry name" value="DNA_pol_E_B"/>
    <property type="match status" value="1"/>
</dbReference>
<dbReference type="InterPro" id="IPR013627">
    <property type="entry name" value="Pol_alpha_B_N"/>
</dbReference>
<evidence type="ECO:0000256" key="3">
    <source>
        <dbReference type="ARBA" id="ARBA00018596"/>
    </source>
</evidence>
<evidence type="ECO:0000259" key="9">
    <source>
        <dbReference type="Pfam" id="PF08418"/>
    </source>
</evidence>
<evidence type="ECO:0000259" key="8">
    <source>
        <dbReference type="Pfam" id="PF04042"/>
    </source>
</evidence>
<comment type="function">
    <text evidence="6">Accessory subunit of the DNA polymerase alpha complex (also known as the alpha DNA polymerase-primase complex) which plays an essential role in the initiation of DNA synthesis.</text>
</comment>
<name>A0A1D1W1V4_RAMVA</name>
<comment type="subcellular location">
    <subcellularLocation>
        <location evidence="1 6">Nucleus</location>
    </subcellularLocation>
</comment>
<feature type="compositionally biased region" description="Polar residues" evidence="7">
    <location>
        <begin position="111"/>
        <end position="135"/>
    </location>
</feature>
<comment type="caution">
    <text evidence="11">The sequence shown here is derived from an EMBL/GenBank/DDBJ whole genome shotgun (WGS) entry which is preliminary data.</text>
</comment>
<dbReference type="Proteomes" id="UP000186922">
    <property type="component" value="Unassembled WGS sequence"/>
</dbReference>
<dbReference type="PIRSF" id="PIRSF018300">
    <property type="entry name" value="DNA_pol_alph_2"/>
    <property type="match status" value="1"/>
</dbReference>
<feature type="domain" description="DNA polymerase alpha subunit B OB" evidence="10">
    <location>
        <begin position="211"/>
        <end position="315"/>
    </location>
</feature>
<keyword evidence="4 6" id="KW-0235">DNA replication</keyword>
<protein>
    <recommendedName>
        <fullName evidence="3 6">DNA polymerase alpha subunit B</fullName>
    </recommendedName>
</protein>
<dbReference type="EMBL" id="BDGG01000012">
    <property type="protein sequence ID" value="GAV05324.1"/>
    <property type="molecule type" value="Genomic_DNA"/>
</dbReference>
<dbReference type="Pfam" id="PF22062">
    <property type="entry name" value="OB_DPOA2"/>
    <property type="match status" value="1"/>
</dbReference>
<dbReference type="InterPro" id="IPR007185">
    <property type="entry name" value="DNA_pol_a/d/e_bsu"/>
</dbReference>
<dbReference type="GO" id="GO:0005658">
    <property type="term" value="C:alpha DNA polymerase:primase complex"/>
    <property type="evidence" value="ECO:0007669"/>
    <property type="project" value="TreeGrafter"/>
</dbReference>
<dbReference type="PANTHER" id="PTHR23061">
    <property type="entry name" value="DNA POLYMERASE 2 ALPHA 70 KDA SUBUNIT"/>
    <property type="match status" value="1"/>
</dbReference>
<sequence>MVNLADTDAIKDEFGMFGIKFQSEDVGDQMRMLCIKYQLDAPSIVSEWLVYSKMAVSKSKKETVLDLKQLAHFDTAHLDRRTDKRSSSSTTGGETTSNDSFRTPTRIKQPPSFSSASGQKSGRQPDTGVKSANFSDESRSTLKKPVKPLVTYHERKNRGDVIAGIGGLPVDKSWTNLPKAEYVTVVPAAPTSFLSEPYPYMFTKYQEVAWVLNCKIDEIGEAMADELNLQSFSSPAVISTDASDKATVLGRILPNEEGGLNSRNLWFQTSSTLHNGIKSPLDVDVLDRFGLFPGQVFACDGHSTGSSFTASKFYAGAAPKITKVISRKASESSLHIMVACGPFNIMGESLPDPLKDLITVIAASHPDLVILMGPFVDARLAQDIEGFMNEMTFEDYFKSMISFILEEIVDKLGTHVVIQPSVGQLVGMPIYPTPPFTLRDCVVNPALYSTVEFTRKITFVPEPALLDINGVTVGLTSTDIISHLGQREIMKGIPMTEERLPRLASHLVFQQSFYPLYPPEIPADIVALHQYARIGQKPDLLITASDMKGFVKNINGTIFLNPERLAKGYAGGCFARVLIAGNEEKRDETDSKERPIADMITVDIIRI</sequence>
<dbReference type="PANTHER" id="PTHR23061:SF12">
    <property type="entry name" value="DNA POLYMERASE ALPHA SUBUNIT B"/>
    <property type="match status" value="1"/>
</dbReference>
<dbReference type="InterPro" id="IPR054300">
    <property type="entry name" value="OB_DPOA2"/>
</dbReference>
<dbReference type="InterPro" id="IPR043034">
    <property type="entry name" value="DNA_pol_alpha_B_N_sf"/>
</dbReference>
<proteinExistence type="inferred from homology"/>
<evidence type="ECO:0000259" key="10">
    <source>
        <dbReference type="Pfam" id="PF22062"/>
    </source>
</evidence>
<evidence type="ECO:0000256" key="7">
    <source>
        <dbReference type="SAM" id="MobiDB-lite"/>
    </source>
</evidence>
<dbReference type="InterPro" id="IPR016722">
    <property type="entry name" value="DNA_pol_alpha_bsu"/>
</dbReference>
<evidence type="ECO:0000256" key="2">
    <source>
        <dbReference type="ARBA" id="ARBA00007299"/>
    </source>
</evidence>
<dbReference type="STRING" id="947166.A0A1D1W1V4"/>
<dbReference type="GO" id="GO:0006270">
    <property type="term" value="P:DNA replication initiation"/>
    <property type="evidence" value="ECO:0007669"/>
    <property type="project" value="TreeGrafter"/>
</dbReference>
<evidence type="ECO:0000256" key="5">
    <source>
        <dbReference type="ARBA" id="ARBA00023242"/>
    </source>
</evidence>
<dbReference type="AlphaFoldDB" id="A0A1D1W1V4"/>
<evidence type="ECO:0000313" key="12">
    <source>
        <dbReference type="Proteomes" id="UP000186922"/>
    </source>
</evidence>
<organism evidence="11 12">
    <name type="scientific">Ramazzottius varieornatus</name>
    <name type="common">Water bear</name>
    <name type="synonym">Tardigrade</name>
    <dbReference type="NCBI Taxonomy" id="947166"/>
    <lineage>
        <taxon>Eukaryota</taxon>
        <taxon>Metazoa</taxon>
        <taxon>Ecdysozoa</taxon>
        <taxon>Tardigrada</taxon>
        <taxon>Eutardigrada</taxon>
        <taxon>Parachela</taxon>
        <taxon>Hypsibioidea</taxon>
        <taxon>Ramazzottiidae</taxon>
        <taxon>Ramazzottius</taxon>
    </lineage>
</organism>
<accession>A0A1D1W1V4</accession>
<feature type="domain" description="DNA polymerase alpha/delta/epsilon subunit B" evidence="8">
    <location>
        <begin position="336"/>
        <end position="552"/>
    </location>
</feature>
<dbReference type="OrthoDB" id="336885at2759"/>
<feature type="region of interest" description="Disordered" evidence="7">
    <location>
        <begin position="79"/>
        <end position="147"/>
    </location>
</feature>